<dbReference type="Pfam" id="PF14100">
    <property type="entry name" value="DUF6807"/>
    <property type="match status" value="1"/>
</dbReference>
<dbReference type="EMBL" id="PUHZ01000026">
    <property type="protein sequence ID" value="PQO41626.1"/>
    <property type="molecule type" value="Genomic_DNA"/>
</dbReference>
<proteinExistence type="predicted"/>
<dbReference type="InterPro" id="IPR029475">
    <property type="entry name" value="DUF6807"/>
</dbReference>
<dbReference type="OrthoDB" id="253611at2"/>
<keyword evidence="1" id="KW-0732">Signal</keyword>
<accession>A0A2S8GAY5</accession>
<reference evidence="2 3" key="1">
    <citation type="submission" date="2018-02" db="EMBL/GenBank/DDBJ databases">
        <title>Comparative genomes isolates from brazilian mangrove.</title>
        <authorList>
            <person name="Araujo J.E."/>
            <person name="Taketani R.G."/>
            <person name="Silva M.C.P."/>
            <person name="Loureco M.V."/>
            <person name="Andreote F.D."/>
        </authorList>
    </citation>
    <scope>NUCLEOTIDE SEQUENCE [LARGE SCALE GENOMIC DNA]</scope>
    <source>
        <strain evidence="2 3">Nap-Phe MGV</strain>
    </source>
</reference>
<sequence>MLRWPIALALTLLVCHTASAAALKLEVAATDQDEINIPITVAVPKSTAGDAEVATVTLSDGTKLSGQLTAPRLLSKADAKKDRELTFVLPKLAANAKLTATVDFGGSVGDQQFSWKDQPGKSMDLLFGKQPVLRYMYESLDESSPERRNETFKIYHHVFDMDGENLLTKGPGGLFQHHRGLFYGFNRISYTTDGKKQNADVWHCNNGESQAHVDVLSSEAGPVLGRQLLQIEWRGRDAKPFAVEQREMTVYHTPQGRLIEFASRLDSKVDDLKLDGDPQHAGFQFRATQYVPDNTAKKTFYIRPDGKGKPGAFRNWPGQKEHIDLPWNVLVFEAFDKTYSTCYLDRPTNPKPARFSERDYGRFGSYFATDVPQGKPLDVNYRVYLTEGEISPEAITESYASFNQPPQVSIVE</sequence>
<dbReference type="Proteomes" id="UP000237819">
    <property type="component" value="Unassembled WGS sequence"/>
</dbReference>
<dbReference type="AlphaFoldDB" id="A0A2S8GAY5"/>
<dbReference type="RefSeq" id="WP_105339450.1">
    <property type="nucleotide sequence ID" value="NZ_PUHZ01000026.1"/>
</dbReference>
<feature type="chain" id="PRO_5015609484" evidence="1">
    <location>
        <begin position="21"/>
        <end position="412"/>
    </location>
</feature>
<organism evidence="2 3">
    <name type="scientific">Blastopirellula marina</name>
    <dbReference type="NCBI Taxonomy" id="124"/>
    <lineage>
        <taxon>Bacteria</taxon>
        <taxon>Pseudomonadati</taxon>
        <taxon>Planctomycetota</taxon>
        <taxon>Planctomycetia</taxon>
        <taxon>Pirellulales</taxon>
        <taxon>Pirellulaceae</taxon>
        <taxon>Blastopirellula</taxon>
    </lineage>
</organism>
<name>A0A2S8GAY5_9BACT</name>
<comment type="caution">
    <text evidence="2">The sequence shown here is derived from an EMBL/GenBank/DDBJ whole genome shotgun (WGS) entry which is preliminary data.</text>
</comment>
<evidence type="ECO:0000313" key="3">
    <source>
        <dbReference type="Proteomes" id="UP000237819"/>
    </source>
</evidence>
<evidence type="ECO:0000256" key="1">
    <source>
        <dbReference type="SAM" id="SignalP"/>
    </source>
</evidence>
<protein>
    <submittedName>
        <fullName evidence="2">Uncharacterized protein</fullName>
    </submittedName>
</protein>
<evidence type="ECO:0000313" key="2">
    <source>
        <dbReference type="EMBL" id="PQO41626.1"/>
    </source>
</evidence>
<feature type="signal peptide" evidence="1">
    <location>
        <begin position="1"/>
        <end position="20"/>
    </location>
</feature>
<gene>
    <name evidence="2" type="ORF">C5Y93_31480</name>
</gene>